<keyword evidence="1" id="KW-0812">Transmembrane</keyword>
<feature type="transmembrane region" description="Helical" evidence="1">
    <location>
        <begin position="117"/>
        <end position="135"/>
    </location>
</feature>
<comment type="caution">
    <text evidence="3">The sequence shown here is derived from an EMBL/GenBank/DDBJ whole genome shotgun (WGS) entry which is preliminary data.</text>
</comment>
<feature type="domain" description="Rhodanese" evidence="2">
    <location>
        <begin position="16"/>
        <end position="105"/>
    </location>
</feature>
<protein>
    <submittedName>
        <fullName evidence="3">Rhodanese-like domain-containing protein</fullName>
    </submittedName>
</protein>
<feature type="transmembrane region" description="Helical" evidence="1">
    <location>
        <begin position="141"/>
        <end position="166"/>
    </location>
</feature>
<keyword evidence="1" id="KW-0472">Membrane</keyword>
<evidence type="ECO:0000259" key="2">
    <source>
        <dbReference type="PROSITE" id="PS50206"/>
    </source>
</evidence>
<dbReference type="PANTHER" id="PTHR43031">
    <property type="entry name" value="FAD-DEPENDENT OXIDOREDUCTASE"/>
    <property type="match status" value="1"/>
</dbReference>
<dbReference type="InterPro" id="IPR050229">
    <property type="entry name" value="GlpE_sulfurtransferase"/>
</dbReference>
<name>A0ABU2ZUB8_9ALTE</name>
<dbReference type="Gene3D" id="6.10.140.1340">
    <property type="match status" value="1"/>
</dbReference>
<evidence type="ECO:0000313" key="4">
    <source>
        <dbReference type="Proteomes" id="UP001253545"/>
    </source>
</evidence>
<sequence length="172" mass="18312">MSAINTIDAAEAKQLHNSSATFIDVREPAEHNTKHIPSSALMPLGKISAADLEINGAENIVIYCQKGMRGNKACEKLLQQNPALKLHNLAGGIEAWEAANFEVTKGSSSVLPLDRQVQIAIGTLVLCFSLLAHFYSANFNFAAAFVGAGLLFAGLSGFCGLARLIAMAPWNK</sequence>
<keyword evidence="1" id="KW-1133">Transmembrane helix</keyword>
<dbReference type="RefSeq" id="WP_311369751.1">
    <property type="nucleotide sequence ID" value="NZ_JAVRHX010000005.1"/>
</dbReference>
<dbReference type="SUPFAM" id="SSF52821">
    <property type="entry name" value="Rhodanese/Cell cycle control phosphatase"/>
    <property type="match status" value="1"/>
</dbReference>
<dbReference type="Pfam" id="PF00581">
    <property type="entry name" value="Rhodanese"/>
    <property type="match status" value="1"/>
</dbReference>
<dbReference type="InterPro" id="IPR001763">
    <property type="entry name" value="Rhodanese-like_dom"/>
</dbReference>
<accession>A0ABU2ZUB8</accession>
<dbReference type="InterPro" id="IPR036873">
    <property type="entry name" value="Rhodanese-like_dom_sf"/>
</dbReference>
<dbReference type="Pfam" id="PF11127">
    <property type="entry name" value="YgaP-like_TM"/>
    <property type="match status" value="1"/>
</dbReference>
<keyword evidence="4" id="KW-1185">Reference proteome</keyword>
<organism evidence="3 4">
    <name type="scientific">Glaciecola petra</name>
    <dbReference type="NCBI Taxonomy" id="3075602"/>
    <lineage>
        <taxon>Bacteria</taxon>
        <taxon>Pseudomonadati</taxon>
        <taxon>Pseudomonadota</taxon>
        <taxon>Gammaproteobacteria</taxon>
        <taxon>Alteromonadales</taxon>
        <taxon>Alteromonadaceae</taxon>
        <taxon>Glaciecola</taxon>
    </lineage>
</organism>
<evidence type="ECO:0000313" key="3">
    <source>
        <dbReference type="EMBL" id="MDT0596232.1"/>
    </source>
</evidence>
<reference evidence="3 4" key="1">
    <citation type="submission" date="2023-09" db="EMBL/GenBank/DDBJ databases">
        <authorList>
            <person name="Rey-Velasco X."/>
        </authorList>
    </citation>
    <scope>NUCLEOTIDE SEQUENCE [LARGE SCALE GENOMIC DNA]</scope>
    <source>
        <strain evidence="3 4">P117</strain>
    </source>
</reference>
<dbReference type="Proteomes" id="UP001253545">
    <property type="component" value="Unassembled WGS sequence"/>
</dbReference>
<proteinExistence type="predicted"/>
<dbReference type="Gene3D" id="3.40.250.10">
    <property type="entry name" value="Rhodanese-like domain"/>
    <property type="match status" value="1"/>
</dbReference>
<dbReference type="PROSITE" id="PS50206">
    <property type="entry name" value="RHODANESE_3"/>
    <property type="match status" value="1"/>
</dbReference>
<dbReference type="PANTHER" id="PTHR43031:SF16">
    <property type="entry name" value="OXIDOREDUCTASE"/>
    <property type="match status" value="1"/>
</dbReference>
<dbReference type="EMBL" id="JAVRHX010000005">
    <property type="protein sequence ID" value="MDT0596232.1"/>
    <property type="molecule type" value="Genomic_DNA"/>
</dbReference>
<dbReference type="CDD" id="cd00158">
    <property type="entry name" value="RHOD"/>
    <property type="match status" value="1"/>
</dbReference>
<dbReference type="SMART" id="SM00450">
    <property type="entry name" value="RHOD"/>
    <property type="match status" value="1"/>
</dbReference>
<dbReference type="InterPro" id="IPR021309">
    <property type="entry name" value="YgaP-like_TM"/>
</dbReference>
<evidence type="ECO:0000256" key="1">
    <source>
        <dbReference type="SAM" id="Phobius"/>
    </source>
</evidence>
<gene>
    <name evidence="3" type="ORF">RM552_15360</name>
</gene>